<evidence type="ECO:0000256" key="2">
    <source>
        <dbReference type="SAM" id="SignalP"/>
    </source>
</evidence>
<sequence>MQFYAFLPLLLAGLAAANVATPAGNPNAIPTLERRATPPKRAPQAVVTSPLPVQPQPTGGGSGSTFPTLGNCGGLSRLGCNADPLCKWDTQRGGCIAWI</sequence>
<protein>
    <submittedName>
        <fullName evidence="3">Uncharacterized protein</fullName>
    </submittedName>
</protein>
<dbReference type="EMBL" id="JAGSXJ010000026">
    <property type="protein sequence ID" value="KAH6673984.1"/>
    <property type="molecule type" value="Genomic_DNA"/>
</dbReference>
<name>A0A9P8V435_9PEZI</name>
<proteinExistence type="predicted"/>
<reference evidence="3" key="1">
    <citation type="journal article" date="2021" name="Nat. Commun.">
        <title>Genetic determinants of endophytism in the Arabidopsis root mycobiome.</title>
        <authorList>
            <person name="Mesny F."/>
            <person name="Miyauchi S."/>
            <person name="Thiergart T."/>
            <person name="Pickel B."/>
            <person name="Atanasova L."/>
            <person name="Karlsson M."/>
            <person name="Huettel B."/>
            <person name="Barry K.W."/>
            <person name="Haridas S."/>
            <person name="Chen C."/>
            <person name="Bauer D."/>
            <person name="Andreopoulos W."/>
            <person name="Pangilinan J."/>
            <person name="LaButti K."/>
            <person name="Riley R."/>
            <person name="Lipzen A."/>
            <person name="Clum A."/>
            <person name="Drula E."/>
            <person name="Henrissat B."/>
            <person name="Kohler A."/>
            <person name="Grigoriev I.V."/>
            <person name="Martin F.M."/>
            <person name="Hacquard S."/>
        </authorList>
    </citation>
    <scope>NUCLEOTIDE SEQUENCE</scope>
    <source>
        <strain evidence="3">MPI-SDFR-AT-0117</strain>
    </source>
</reference>
<feature type="signal peptide" evidence="2">
    <location>
        <begin position="1"/>
        <end position="17"/>
    </location>
</feature>
<keyword evidence="2" id="KW-0732">Signal</keyword>
<dbReference type="Proteomes" id="UP000770015">
    <property type="component" value="Unassembled WGS sequence"/>
</dbReference>
<feature type="chain" id="PRO_5040510753" evidence="2">
    <location>
        <begin position="18"/>
        <end position="99"/>
    </location>
</feature>
<gene>
    <name evidence="3" type="ORF">F5X68DRAFT_235636</name>
</gene>
<organism evidence="3 4">
    <name type="scientific">Plectosphaerella plurivora</name>
    <dbReference type="NCBI Taxonomy" id="936078"/>
    <lineage>
        <taxon>Eukaryota</taxon>
        <taxon>Fungi</taxon>
        <taxon>Dikarya</taxon>
        <taxon>Ascomycota</taxon>
        <taxon>Pezizomycotina</taxon>
        <taxon>Sordariomycetes</taxon>
        <taxon>Hypocreomycetidae</taxon>
        <taxon>Glomerellales</taxon>
        <taxon>Plectosphaerellaceae</taxon>
        <taxon>Plectosphaerella</taxon>
    </lineage>
</organism>
<evidence type="ECO:0000313" key="3">
    <source>
        <dbReference type="EMBL" id="KAH6673984.1"/>
    </source>
</evidence>
<evidence type="ECO:0000256" key="1">
    <source>
        <dbReference type="SAM" id="MobiDB-lite"/>
    </source>
</evidence>
<keyword evidence="4" id="KW-1185">Reference proteome</keyword>
<evidence type="ECO:0000313" key="4">
    <source>
        <dbReference type="Proteomes" id="UP000770015"/>
    </source>
</evidence>
<feature type="region of interest" description="Disordered" evidence="1">
    <location>
        <begin position="28"/>
        <end position="65"/>
    </location>
</feature>
<comment type="caution">
    <text evidence="3">The sequence shown here is derived from an EMBL/GenBank/DDBJ whole genome shotgun (WGS) entry which is preliminary data.</text>
</comment>
<accession>A0A9P8V435</accession>
<dbReference type="AlphaFoldDB" id="A0A9P8V435"/>